<evidence type="ECO:0000256" key="1">
    <source>
        <dbReference type="SAM" id="Coils"/>
    </source>
</evidence>
<gene>
    <name evidence="3" type="ORF">AUR04nite_10510</name>
</gene>
<dbReference type="OrthoDB" id="174137at2"/>
<comment type="caution">
    <text evidence="3">The sequence shown here is derived from an EMBL/GenBank/DDBJ whole genome shotgun (WGS) entry which is preliminary data.</text>
</comment>
<dbReference type="Proteomes" id="UP000316612">
    <property type="component" value="Unassembled WGS sequence"/>
</dbReference>
<dbReference type="AlphaFoldDB" id="A0A4Y4DJM9"/>
<feature type="coiled-coil region" evidence="1">
    <location>
        <begin position="705"/>
        <end position="760"/>
    </location>
</feature>
<evidence type="ECO:0008006" key="5">
    <source>
        <dbReference type="Google" id="ProtNLM"/>
    </source>
</evidence>
<keyword evidence="1" id="KW-0175">Coiled coil</keyword>
<dbReference type="RefSeq" id="WP_141362682.1">
    <property type="nucleotide sequence ID" value="NZ_BAAAJL010000008.1"/>
</dbReference>
<protein>
    <recommendedName>
        <fullName evidence="5">ATP-binding protein</fullName>
    </recommendedName>
</protein>
<dbReference type="Pfam" id="PF13558">
    <property type="entry name" value="SbcC_Walker_B"/>
    <property type="match status" value="1"/>
</dbReference>
<feature type="region of interest" description="Disordered" evidence="2">
    <location>
        <begin position="601"/>
        <end position="635"/>
    </location>
</feature>
<evidence type="ECO:0000256" key="2">
    <source>
        <dbReference type="SAM" id="MobiDB-lite"/>
    </source>
</evidence>
<dbReference type="EMBL" id="BJNY01000005">
    <property type="protein sequence ID" value="GED05519.1"/>
    <property type="molecule type" value="Genomic_DNA"/>
</dbReference>
<dbReference type="Pfam" id="PF13555">
    <property type="entry name" value="AAA_29"/>
    <property type="match status" value="1"/>
</dbReference>
<keyword evidence="4" id="KW-1185">Reference proteome</keyword>
<dbReference type="SUPFAM" id="SSF52540">
    <property type="entry name" value="P-loop containing nucleoside triphosphate hydrolases"/>
    <property type="match status" value="1"/>
</dbReference>
<proteinExistence type="predicted"/>
<dbReference type="Gene3D" id="3.40.50.300">
    <property type="entry name" value="P-loop containing nucleotide triphosphate hydrolases"/>
    <property type="match status" value="1"/>
</dbReference>
<reference evidence="3 4" key="1">
    <citation type="submission" date="2019-06" db="EMBL/GenBank/DDBJ databases">
        <title>Whole genome shotgun sequence of Glutamicibacter uratoxydans NBRC 15515.</title>
        <authorList>
            <person name="Hosoyama A."/>
            <person name="Uohara A."/>
            <person name="Ohji S."/>
            <person name="Ichikawa N."/>
        </authorList>
    </citation>
    <scope>NUCLEOTIDE SEQUENCE [LARGE SCALE GENOMIC DNA]</scope>
    <source>
        <strain evidence="3 4">NBRC 15515</strain>
    </source>
</reference>
<organism evidence="3 4">
    <name type="scientific">Glutamicibacter uratoxydans</name>
    <name type="common">Arthrobacter uratoxydans</name>
    <dbReference type="NCBI Taxonomy" id="43667"/>
    <lineage>
        <taxon>Bacteria</taxon>
        <taxon>Bacillati</taxon>
        <taxon>Actinomycetota</taxon>
        <taxon>Actinomycetes</taxon>
        <taxon>Micrococcales</taxon>
        <taxon>Micrococcaceae</taxon>
        <taxon>Glutamicibacter</taxon>
    </lineage>
</organism>
<sequence>MTLDIVIPIQTAPVPDHAQWRIESLQMANWGGFHGRHEVKFSPGSTLMSGASGTGKSTVLDAYLALMMPSDIPFNGASNDAGGRARSADQRNLLSYLRGKMDANSVDGTGEMRDQVLRGGDGEPIWGALAGTFVNDGGRRYTVARFYFAKSGASVTSDVTTTYAAFEGYFDISRLEPLATARFEKRALKTSIPGLTTFNTFREFEATIHTRLDIGGGDGGRKAMRLLARVQAGMEVKRVDGLYKTMVLEQPITYEAADTALMHFSDLEASYTKMVDAANKEKALARLPELQKELTDAEATEHFISQFGADLEGPSPFRLWRLRTERALLDAAVDKNRTEHGSVSSKLLKAKAEQSQYEERLAQIGEEKRSNGGEAIDKRKQEIARLERSQEQVHMAFLRFQTRTEKIDLVVPESAEQFVKAQYDSAEFLALFEERERALHAEEDAAQLKLAPLTSRRLELLDEKRSLANRKSAVPKRMHLARVAMAEAAGLDPETQLPFVAELIDVLPDEAHWRTAVENTLGGIARTLLIDSRIRDRFSAAIDSLRISPRLNYDAILLEEHQEWRGNPNYISGKLAFKNSPFSAWVQKRVSGDNVDHLCVPDSGSLSGPGARVTPSGQTRNGSRGAHGESNDGNIIGFSNERRLADIEMQLAELDPQIGAVQSQIKAIRTRLSSLGLQRDAHQFVVDTEWASIDRLGLDLRIRGLEAEIHRLRAANSILDALEAEEEQINPLFKEATRVRVLAEERLKALTKEHDDLVSEQDMVQDGVEEIVVTQTATVTDAQHAYLDDLFAANWDATDLKAFNANTRALRKRLNDEILAARQRAHRATSSMESMFEGYKARWDEHNLGTSAVSADGYREILDKIRSEGLHERRDRWRRELATWSSDDLLGLNDAFDLALEDIEERLKPINRILENLPFGGKGVLQIKSRRLQSDDLIKFRRGLRELSSGLALEMSDHQIMTRFTRLREFMTRIAIPEGRTSTSQRDRYLDVRQHVVITAVVLDDITNRREIATHDSLGGKSGGETQELVAFIVGSALRYQLGDETRSRPRFAPVFLDEGFVKSDSEFAGRSVRAWQDLGFQLVIGAPLDKVTALEPHMDLLLTVTKNERGYSFVVDLQDAPDAEDAR</sequence>
<evidence type="ECO:0000313" key="3">
    <source>
        <dbReference type="EMBL" id="GED05519.1"/>
    </source>
</evidence>
<dbReference type="InterPro" id="IPR027417">
    <property type="entry name" value="P-loop_NTPase"/>
</dbReference>
<accession>A0A4Y4DJM9</accession>
<evidence type="ECO:0000313" key="4">
    <source>
        <dbReference type="Proteomes" id="UP000316612"/>
    </source>
</evidence>
<name>A0A4Y4DJM9_GLUUR</name>